<sequence>MTRLYYRGMAESNGKPKLGRSARLLGIRPGVDIDVAYMPKGWLDEQGYLRPSSSRNDSGAIVEMALRNTKGMSTSLSIEGLPLFRKPAAFGGIGKDSLWQIEDCHITGDLEAVQDSATHVSIMPRATMPLEKYEAALAKTQDYWEKVNSDGMGI</sequence>
<evidence type="ECO:0000313" key="3">
    <source>
        <dbReference type="Proteomes" id="UP000667802"/>
    </source>
</evidence>
<dbReference type="AlphaFoldDB" id="A0AAP5I9J5"/>
<feature type="domain" description="Tse2 ADP-ribosyltransferase toxin" evidence="1">
    <location>
        <begin position="10"/>
        <end position="142"/>
    </location>
</feature>
<dbReference type="Proteomes" id="UP000667802">
    <property type="component" value="Unassembled WGS sequence"/>
</dbReference>
<dbReference type="EMBL" id="JAALHA020000011">
    <property type="protein sequence ID" value="MDR9897164.1"/>
    <property type="molecule type" value="Genomic_DNA"/>
</dbReference>
<accession>A0AAP5I9J5</accession>
<comment type="caution">
    <text evidence="2">The sequence shown here is derived from an EMBL/GenBank/DDBJ whole genome shotgun (WGS) entry which is preliminary data.</text>
</comment>
<evidence type="ECO:0000313" key="2">
    <source>
        <dbReference type="EMBL" id="MDR9897164.1"/>
    </source>
</evidence>
<evidence type="ECO:0000259" key="1">
    <source>
        <dbReference type="Pfam" id="PF18648"/>
    </source>
</evidence>
<protein>
    <recommendedName>
        <fullName evidence="1">Tse2 ADP-ribosyltransferase toxin domain-containing protein</fullName>
    </recommendedName>
</protein>
<proteinExistence type="predicted"/>
<gene>
    <name evidence="2" type="ORF">G7B40_021730</name>
</gene>
<organism evidence="2 3">
    <name type="scientific">Aetokthonos hydrillicola Thurmond2011</name>
    <dbReference type="NCBI Taxonomy" id="2712845"/>
    <lineage>
        <taxon>Bacteria</taxon>
        <taxon>Bacillati</taxon>
        <taxon>Cyanobacteriota</taxon>
        <taxon>Cyanophyceae</taxon>
        <taxon>Nostocales</taxon>
        <taxon>Hapalosiphonaceae</taxon>
        <taxon>Aetokthonos</taxon>
    </lineage>
</organism>
<dbReference type="Pfam" id="PF18648">
    <property type="entry name" value="ADPRTs_Tse2"/>
    <property type="match status" value="1"/>
</dbReference>
<dbReference type="InterPro" id="IPR041018">
    <property type="entry name" value="ADPRTs_Tse2"/>
</dbReference>
<dbReference type="RefSeq" id="WP_208341460.1">
    <property type="nucleotide sequence ID" value="NZ_JAALHA020000011.1"/>
</dbReference>
<keyword evidence="3" id="KW-1185">Reference proteome</keyword>
<reference evidence="3" key="1">
    <citation type="journal article" date="2021" name="Science">
        <title>Hunting the eagle killer: A cyanobacterial neurotoxin causes vacuolar myelinopathy.</title>
        <authorList>
            <person name="Breinlinger S."/>
            <person name="Phillips T.J."/>
            <person name="Haram B.N."/>
            <person name="Mares J."/>
            <person name="Martinez Yerena J.A."/>
            <person name="Hrouzek P."/>
            <person name="Sobotka R."/>
            <person name="Henderson W.M."/>
            <person name="Schmieder P."/>
            <person name="Williams S.M."/>
            <person name="Lauderdale J.D."/>
            <person name="Wilde H.D."/>
            <person name="Gerrin W."/>
            <person name="Kust A."/>
            <person name="Washington J.W."/>
            <person name="Wagner C."/>
            <person name="Geier B."/>
            <person name="Liebeke M."/>
            <person name="Enke H."/>
            <person name="Niedermeyer T.H.J."/>
            <person name="Wilde S.B."/>
        </authorList>
    </citation>
    <scope>NUCLEOTIDE SEQUENCE [LARGE SCALE GENOMIC DNA]</scope>
    <source>
        <strain evidence="3">Thurmond2011</strain>
    </source>
</reference>
<name>A0AAP5I9J5_9CYAN</name>